<dbReference type="PIRSF" id="PIRSF002674">
    <property type="entry name" value="VSP"/>
    <property type="match status" value="1"/>
</dbReference>
<keyword evidence="4" id="KW-0325">Glycoprotein</keyword>
<sequence>MMMKTLVALLLVATIAATAHASGEEEYEIFPLQLNSGAASEDATLQGITCSSWRLAVEVHNIIEWSTVPAECENYIGHYMQIPKYRQDSKAVNREAYLWVRTVPLPRDGRNIWIFDIGETTLSNLPYYSQNGFGVHKFNSTLFDAWVEKGVAPVLPETLKLYNKLLNLGIKIVFLTGRTVSQTDVTVENLKRAGYHTWEKLILKDPKEYSGKTALEYKSAERVKLEKQGYRIIGNTGDQWSDILGPAAGRRTFKVPNPMYYII</sequence>
<dbReference type="EMBL" id="JAWXYG010000006">
    <property type="protein sequence ID" value="KAK4269298.1"/>
    <property type="molecule type" value="Genomic_DNA"/>
</dbReference>
<comment type="function">
    <text evidence="1 5">May function as somatic storage protein during early seedling development.</text>
</comment>
<proteinExistence type="inferred from homology"/>
<dbReference type="NCBIfam" id="TIGR01675">
    <property type="entry name" value="plant-AP"/>
    <property type="match status" value="1"/>
</dbReference>
<gene>
    <name evidence="7" type="ORF">QN277_022476</name>
</gene>
<dbReference type="GO" id="GO:0045735">
    <property type="term" value="F:nutrient reservoir activity"/>
    <property type="evidence" value="ECO:0007669"/>
    <property type="project" value="UniProtKB-UniRule"/>
</dbReference>
<feature type="chain" id="PRO_5042088236" description="Acid phosphatase" evidence="6">
    <location>
        <begin position="22"/>
        <end position="263"/>
    </location>
</feature>
<keyword evidence="2 6" id="KW-0732">Signal</keyword>
<dbReference type="Pfam" id="PF03767">
    <property type="entry name" value="Acid_phosphat_B"/>
    <property type="match status" value="1"/>
</dbReference>
<dbReference type="CDD" id="cd07535">
    <property type="entry name" value="HAD_VSP"/>
    <property type="match status" value="1"/>
</dbReference>
<feature type="signal peptide" evidence="6">
    <location>
        <begin position="1"/>
        <end position="21"/>
    </location>
</feature>
<dbReference type="GO" id="GO:0003993">
    <property type="term" value="F:acid phosphatase activity"/>
    <property type="evidence" value="ECO:0007669"/>
    <property type="project" value="InterPro"/>
</dbReference>
<reference evidence="7" key="1">
    <citation type="submission" date="2023-10" db="EMBL/GenBank/DDBJ databases">
        <title>Chromosome-level genome of the transformable northern wattle, Acacia crassicarpa.</title>
        <authorList>
            <person name="Massaro I."/>
            <person name="Sinha N.R."/>
            <person name="Poethig S."/>
            <person name="Leichty A.R."/>
        </authorList>
    </citation>
    <scope>NUCLEOTIDE SEQUENCE</scope>
    <source>
        <strain evidence="7">Acra3RX</strain>
        <tissue evidence="7">Leaf</tissue>
    </source>
</reference>
<evidence type="ECO:0000256" key="2">
    <source>
        <dbReference type="ARBA" id="ARBA00022729"/>
    </source>
</evidence>
<dbReference type="Gene3D" id="3.40.50.1000">
    <property type="entry name" value="HAD superfamily/HAD-like"/>
    <property type="match status" value="1"/>
</dbReference>
<evidence type="ECO:0000256" key="1">
    <source>
        <dbReference type="ARBA" id="ARBA00002410"/>
    </source>
</evidence>
<evidence type="ECO:0008006" key="9">
    <source>
        <dbReference type="Google" id="ProtNLM"/>
    </source>
</evidence>
<comment type="caution">
    <text evidence="7">The sequence shown here is derived from an EMBL/GenBank/DDBJ whole genome shotgun (WGS) entry which is preliminary data.</text>
</comment>
<dbReference type="Proteomes" id="UP001293593">
    <property type="component" value="Unassembled WGS sequence"/>
</dbReference>
<evidence type="ECO:0000256" key="6">
    <source>
        <dbReference type="SAM" id="SignalP"/>
    </source>
</evidence>
<dbReference type="InterPro" id="IPR014403">
    <property type="entry name" value="APS1/VSP"/>
</dbReference>
<evidence type="ECO:0000256" key="5">
    <source>
        <dbReference type="PIRNR" id="PIRNR002674"/>
    </source>
</evidence>
<dbReference type="InterPro" id="IPR036412">
    <property type="entry name" value="HAD-like_sf"/>
</dbReference>
<dbReference type="PANTHER" id="PTHR31284">
    <property type="entry name" value="ACID PHOSPHATASE-LIKE PROTEIN"/>
    <property type="match status" value="1"/>
</dbReference>
<dbReference type="InterPro" id="IPR023214">
    <property type="entry name" value="HAD_sf"/>
</dbReference>
<evidence type="ECO:0000256" key="3">
    <source>
        <dbReference type="ARBA" id="ARBA00022761"/>
    </source>
</evidence>
<dbReference type="InterPro" id="IPR010028">
    <property type="entry name" value="Acid_phosphatase_pln"/>
</dbReference>
<keyword evidence="8" id="KW-1185">Reference proteome</keyword>
<comment type="similarity">
    <text evidence="5">Belongs to the APS1/VSP family.</text>
</comment>
<dbReference type="AlphaFoldDB" id="A0AAE1JGW6"/>
<dbReference type="SUPFAM" id="SSF56784">
    <property type="entry name" value="HAD-like"/>
    <property type="match status" value="1"/>
</dbReference>
<evidence type="ECO:0000313" key="7">
    <source>
        <dbReference type="EMBL" id="KAK4269298.1"/>
    </source>
</evidence>
<evidence type="ECO:0000313" key="8">
    <source>
        <dbReference type="Proteomes" id="UP001293593"/>
    </source>
</evidence>
<evidence type="ECO:0000256" key="4">
    <source>
        <dbReference type="ARBA" id="ARBA00023180"/>
    </source>
</evidence>
<dbReference type="InterPro" id="IPR005519">
    <property type="entry name" value="Acid_phosphat_B-like"/>
</dbReference>
<dbReference type="PANTHER" id="PTHR31284:SF19">
    <property type="entry name" value="VEGETATIVE STORAGE PROTEIN 1-RELATED"/>
    <property type="match status" value="1"/>
</dbReference>
<name>A0AAE1JGW6_9FABA</name>
<keyword evidence="3 5" id="KW-0758">Storage protein</keyword>
<accession>A0AAE1JGW6</accession>
<organism evidence="7 8">
    <name type="scientific">Acacia crassicarpa</name>
    <name type="common">northern wattle</name>
    <dbReference type="NCBI Taxonomy" id="499986"/>
    <lineage>
        <taxon>Eukaryota</taxon>
        <taxon>Viridiplantae</taxon>
        <taxon>Streptophyta</taxon>
        <taxon>Embryophyta</taxon>
        <taxon>Tracheophyta</taxon>
        <taxon>Spermatophyta</taxon>
        <taxon>Magnoliopsida</taxon>
        <taxon>eudicotyledons</taxon>
        <taxon>Gunneridae</taxon>
        <taxon>Pentapetalae</taxon>
        <taxon>rosids</taxon>
        <taxon>fabids</taxon>
        <taxon>Fabales</taxon>
        <taxon>Fabaceae</taxon>
        <taxon>Caesalpinioideae</taxon>
        <taxon>mimosoid clade</taxon>
        <taxon>Acacieae</taxon>
        <taxon>Acacia</taxon>
    </lineage>
</organism>
<protein>
    <recommendedName>
        <fullName evidence="9">Acid phosphatase</fullName>
    </recommendedName>
</protein>